<dbReference type="InterPro" id="IPR003245">
    <property type="entry name" value="Phytocyanin_dom"/>
</dbReference>
<dbReference type="PANTHER" id="PTHR33021:SF70">
    <property type="entry name" value="PHYTOCYANIN DOMAIN-CONTAINING PROTEIN"/>
    <property type="match status" value="1"/>
</dbReference>
<accession>A0A061FZT8</accession>
<dbReference type="HOGENOM" id="CLU_951269_0_0_1"/>
<keyword evidence="5" id="KW-0472">Membrane</keyword>
<name>A0A061FZT8_THECC</name>
<evidence type="ECO:0000313" key="8">
    <source>
        <dbReference type="Proteomes" id="UP000026915"/>
    </source>
</evidence>
<evidence type="ECO:0000256" key="3">
    <source>
        <dbReference type="ARBA" id="ARBA00023180"/>
    </source>
</evidence>
<keyword evidence="5" id="KW-0812">Transmembrane</keyword>
<feature type="transmembrane region" description="Helical" evidence="5">
    <location>
        <begin position="12"/>
        <end position="32"/>
    </location>
</feature>
<dbReference type="PROSITE" id="PS51485">
    <property type="entry name" value="PHYTOCYANIN"/>
    <property type="match status" value="1"/>
</dbReference>
<dbReference type="AlphaFoldDB" id="A0A061FZT8"/>
<evidence type="ECO:0000256" key="4">
    <source>
        <dbReference type="SAM" id="MobiDB-lite"/>
    </source>
</evidence>
<evidence type="ECO:0000256" key="2">
    <source>
        <dbReference type="ARBA" id="ARBA00023008"/>
    </source>
</evidence>
<feature type="transmembrane region" description="Helical" evidence="5">
    <location>
        <begin position="268"/>
        <end position="291"/>
    </location>
</feature>
<gene>
    <name evidence="7" type="ORF">TCM_014833</name>
</gene>
<feature type="domain" description="Phytocyanin" evidence="6">
    <location>
        <begin position="132"/>
        <end position="230"/>
    </location>
</feature>
<dbReference type="CDD" id="cd04216">
    <property type="entry name" value="Phytocyanin"/>
    <property type="match status" value="1"/>
</dbReference>
<evidence type="ECO:0000259" key="6">
    <source>
        <dbReference type="PROSITE" id="PS51485"/>
    </source>
</evidence>
<dbReference type="InterPro" id="IPR039391">
    <property type="entry name" value="Phytocyanin-like"/>
</dbReference>
<protein>
    <submittedName>
        <fullName evidence="7">Cupredoxin superfamily protein, putative</fullName>
    </submittedName>
</protein>
<feature type="transmembrane region" description="Helical" evidence="5">
    <location>
        <begin position="115"/>
        <end position="136"/>
    </location>
</feature>
<dbReference type="GO" id="GO:0005886">
    <property type="term" value="C:plasma membrane"/>
    <property type="evidence" value="ECO:0000318"/>
    <property type="project" value="GO_Central"/>
</dbReference>
<dbReference type="STRING" id="3641.A0A061FZT8"/>
<dbReference type="SUPFAM" id="SSF49503">
    <property type="entry name" value="Cupredoxins"/>
    <property type="match status" value="1"/>
</dbReference>
<dbReference type="FunFam" id="2.60.40.420:FF:000003">
    <property type="entry name" value="Blue copper"/>
    <property type="match status" value="1"/>
</dbReference>
<evidence type="ECO:0000313" key="7">
    <source>
        <dbReference type="EMBL" id="EOY22756.1"/>
    </source>
</evidence>
<feature type="compositionally biased region" description="Polar residues" evidence="4">
    <location>
        <begin position="249"/>
        <end position="259"/>
    </location>
</feature>
<evidence type="ECO:0000256" key="1">
    <source>
        <dbReference type="ARBA" id="ARBA00022723"/>
    </source>
</evidence>
<dbReference type="eggNOG" id="ENOG502RZX5">
    <property type="taxonomic scope" value="Eukaryota"/>
</dbReference>
<dbReference type="GO" id="GO:0046872">
    <property type="term" value="F:metal ion binding"/>
    <property type="evidence" value="ECO:0007669"/>
    <property type="project" value="UniProtKB-KW"/>
</dbReference>
<organism evidence="7 8">
    <name type="scientific">Theobroma cacao</name>
    <name type="common">Cacao</name>
    <name type="synonym">Cocoa</name>
    <dbReference type="NCBI Taxonomy" id="3641"/>
    <lineage>
        <taxon>Eukaryota</taxon>
        <taxon>Viridiplantae</taxon>
        <taxon>Streptophyta</taxon>
        <taxon>Embryophyta</taxon>
        <taxon>Tracheophyta</taxon>
        <taxon>Spermatophyta</taxon>
        <taxon>Magnoliopsida</taxon>
        <taxon>eudicotyledons</taxon>
        <taxon>Gunneridae</taxon>
        <taxon>Pentapetalae</taxon>
        <taxon>rosids</taxon>
        <taxon>malvids</taxon>
        <taxon>Malvales</taxon>
        <taxon>Malvaceae</taxon>
        <taxon>Byttnerioideae</taxon>
        <taxon>Theobroma</taxon>
    </lineage>
</organism>
<dbReference type="Proteomes" id="UP000026915">
    <property type="component" value="Chromosome 3"/>
</dbReference>
<feature type="region of interest" description="Disordered" evidence="4">
    <location>
        <begin position="232"/>
        <end position="259"/>
    </location>
</feature>
<dbReference type="InParanoid" id="A0A061FZT8"/>
<sequence length="293" mass="31918">MQTMTSELDREQVVAGGTFLMFTNLGIPYLCICSQRLSRLMKLENTSALYCTNDASLHIQTFGGFRLNIALQQTNVICISEVRSSNYKQTSGIYIYIYFIPSNISVNLSFMAKLILLYFLAIFCFALTSDAATYVIGDTSGWDISTDLDSWASDKSFKVGDVLSFQYSSYHSVCEVRKGSFERCNTTDTLKTFSNGNTTVTLSKAGARYFVCGNQLHCLGGMKLQVNVEDDQASTTAGAPEAQPGATFRQPSSKSNNPSTVIPTSSGFVVGGIGSLVIALLHLMATMLILAQI</sequence>
<keyword evidence="8" id="KW-1185">Reference proteome</keyword>
<proteinExistence type="predicted"/>
<evidence type="ECO:0000256" key="5">
    <source>
        <dbReference type="SAM" id="Phobius"/>
    </source>
</evidence>
<keyword evidence="3" id="KW-0325">Glycoprotein</keyword>
<dbReference type="Gene3D" id="2.60.40.420">
    <property type="entry name" value="Cupredoxins - blue copper proteins"/>
    <property type="match status" value="1"/>
</dbReference>
<dbReference type="Gramene" id="EOY22756">
    <property type="protein sequence ID" value="EOY22756"/>
    <property type="gene ID" value="TCM_014833"/>
</dbReference>
<dbReference type="EMBL" id="CM001881">
    <property type="protein sequence ID" value="EOY22756.1"/>
    <property type="molecule type" value="Genomic_DNA"/>
</dbReference>
<dbReference type="Pfam" id="PF02298">
    <property type="entry name" value="Cu_bind_like"/>
    <property type="match status" value="1"/>
</dbReference>
<keyword evidence="5" id="KW-1133">Transmembrane helix</keyword>
<reference evidence="7 8" key="1">
    <citation type="journal article" date="2013" name="Genome Biol.">
        <title>The genome sequence of the most widely cultivated cacao type and its use to identify candidate genes regulating pod color.</title>
        <authorList>
            <person name="Motamayor J.C."/>
            <person name="Mockaitis K."/>
            <person name="Schmutz J."/>
            <person name="Haiminen N."/>
            <person name="Iii D.L."/>
            <person name="Cornejo O."/>
            <person name="Findley S.D."/>
            <person name="Zheng P."/>
            <person name="Utro F."/>
            <person name="Royaert S."/>
            <person name="Saski C."/>
            <person name="Jenkins J."/>
            <person name="Podicheti R."/>
            <person name="Zhao M."/>
            <person name="Scheffler B.E."/>
            <person name="Stack J.C."/>
            <person name="Feltus F.A."/>
            <person name="Mustiga G.M."/>
            <person name="Amores F."/>
            <person name="Phillips W."/>
            <person name="Marelli J.P."/>
            <person name="May G.D."/>
            <person name="Shapiro H."/>
            <person name="Ma J."/>
            <person name="Bustamante C.D."/>
            <person name="Schnell R.J."/>
            <person name="Main D."/>
            <person name="Gilbert D."/>
            <person name="Parida L."/>
            <person name="Kuhn D.N."/>
        </authorList>
    </citation>
    <scope>NUCLEOTIDE SEQUENCE [LARGE SCALE GENOMIC DNA]</scope>
    <source>
        <strain evidence="8">cv. Matina 1-6</strain>
    </source>
</reference>
<dbReference type="GO" id="GO:0009055">
    <property type="term" value="F:electron transfer activity"/>
    <property type="evidence" value="ECO:0007669"/>
    <property type="project" value="InterPro"/>
</dbReference>
<dbReference type="PANTHER" id="PTHR33021">
    <property type="entry name" value="BLUE COPPER PROTEIN"/>
    <property type="match status" value="1"/>
</dbReference>
<keyword evidence="2" id="KW-0186">Copper</keyword>
<dbReference type="InterPro" id="IPR008972">
    <property type="entry name" value="Cupredoxin"/>
</dbReference>
<keyword evidence="1" id="KW-0479">Metal-binding</keyword>